<evidence type="ECO:0000256" key="4">
    <source>
        <dbReference type="PIRSR" id="PIRSR638970-1"/>
    </source>
</evidence>
<gene>
    <name evidence="7" type="ORF">CRN52_19480</name>
</gene>
<organism evidence="7 8">
    <name type="scientific">Vibrio vulnificus</name>
    <dbReference type="NCBI Taxonomy" id="672"/>
    <lineage>
        <taxon>Bacteria</taxon>
        <taxon>Pseudomonadati</taxon>
        <taxon>Pseudomonadota</taxon>
        <taxon>Gammaproteobacteria</taxon>
        <taxon>Vibrionales</taxon>
        <taxon>Vibrionaceae</taxon>
        <taxon>Vibrio</taxon>
    </lineage>
</organism>
<dbReference type="InterPro" id="IPR003159">
    <property type="entry name" value="Lyase_8_central_dom"/>
</dbReference>
<dbReference type="Pfam" id="PF08124">
    <property type="entry name" value="Lyase_8_N"/>
    <property type="match status" value="1"/>
</dbReference>
<dbReference type="Gene3D" id="1.50.10.100">
    <property type="entry name" value="Chondroitin AC/alginate lyase"/>
    <property type="match status" value="1"/>
</dbReference>
<dbReference type="Proteomes" id="UP000237466">
    <property type="component" value="Unassembled WGS sequence"/>
</dbReference>
<dbReference type="Gene3D" id="2.70.98.10">
    <property type="match status" value="1"/>
</dbReference>
<keyword evidence="2" id="KW-0732">Signal</keyword>
<dbReference type="AlphaFoldDB" id="A0A2S3QYB3"/>
<evidence type="ECO:0000256" key="1">
    <source>
        <dbReference type="ARBA" id="ARBA00006699"/>
    </source>
</evidence>
<evidence type="ECO:0000259" key="6">
    <source>
        <dbReference type="Pfam" id="PF08124"/>
    </source>
</evidence>
<sequence>MIRIMHSQHLMQIRSKLSQSIVELQRGMLHEHDWHQTIAQYQNAFSRQTGWLDTPLADAEQDGERIFAYLQRVLLLACQHYQQPCASILETIEQALAHWYRHNPTHWNWWWNQIGKQRLLGPIALLISDALSPALQQKLMDDLPAQASMTGANKADLANGVAYRALLENNQTRFAQAMADIADTIVLTQEEGIQADFSYQQHGPQLQNGGYGESFLNVALPWVYAAADTCFRFSSDQQRLLLSYFLQGSMWMTRTGRWDYNVCGRAIAKPDLEKPHSRASLKAQVTMLMALFPQHRLPLESYLAHLDGRAYPFAGFKHFWRSDYSAMVNHRFSVTVKTNSRRTKPIETGNQENLLGFWLGFGSMNISVTGDEYHDIYPYWDWAKIPGVTSPSVAMPAHEWGRIEQNTEWTGGVSNGRWGIASFELDVQQTQGLKSWFFCGDAIVALGAGIRSEHQSPIVTAINQCHAQTPVFHHNENGVERCDGVAVQGWLHHANVGYLLGEGKAYLRCDEQQGSWQKINAHLSDEKVAGKVFSLWIEHGVRPHDAGYHYTLLPGATLAKTQQYAAQPEAQVLHNLPQLQVVQFRHEVGCVFRQAGRLELASFAHQPAFALEVDKPCLLLCERTSVGFRLALSTPGRADKVQITLHQGGQAFAVTIETSALPDKLGESVLVDIEAEPSMARDS</sequence>
<comment type="caution">
    <text evidence="7">The sequence shown here is derived from an EMBL/GenBank/DDBJ whole genome shotgun (WGS) entry which is preliminary data.</text>
</comment>
<comment type="similarity">
    <text evidence="1">Belongs to the polysaccharide lyase 8 family.</text>
</comment>
<dbReference type="CDD" id="cd01083">
    <property type="entry name" value="GAG_Lyase"/>
    <property type="match status" value="1"/>
</dbReference>
<evidence type="ECO:0000256" key="3">
    <source>
        <dbReference type="ARBA" id="ARBA00023239"/>
    </source>
</evidence>
<dbReference type="InterPro" id="IPR012970">
    <property type="entry name" value="Lyase_8_alpha_N"/>
</dbReference>
<dbReference type="GO" id="GO:0005975">
    <property type="term" value="P:carbohydrate metabolic process"/>
    <property type="evidence" value="ECO:0007669"/>
    <property type="project" value="InterPro"/>
</dbReference>
<dbReference type="SUPFAM" id="SSF74650">
    <property type="entry name" value="Galactose mutarotase-like"/>
    <property type="match status" value="1"/>
</dbReference>
<dbReference type="InterPro" id="IPR008929">
    <property type="entry name" value="Chondroitin_lyas"/>
</dbReference>
<dbReference type="SUPFAM" id="SSF48230">
    <property type="entry name" value="Chondroitin AC/alginate lyase"/>
    <property type="match status" value="1"/>
</dbReference>
<feature type="active site" evidence="4">
    <location>
        <position position="265"/>
    </location>
</feature>
<reference evidence="7 8" key="1">
    <citation type="journal article" date="2018" name="Front. Microbiol.">
        <title>Phylogeny of Vibrio vulnificus from the Analysis of the Core-Genome: Implications for Intra-Species Taxonomy.</title>
        <authorList>
            <person name="Roig F.J."/>
            <person name="Gonzalez-Candelas F."/>
            <person name="Sanjuan E."/>
            <person name="Fouz B."/>
            <person name="Feil E.J."/>
            <person name="Llorens C."/>
            <person name="Baker-Austin C."/>
            <person name="Oliver J.D."/>
            <person name="Danin-Poleg Y."/>
            <person name="Gibas C.J."/>
            <person name="Kashi Y."/>
            <person name="Gulig P.A."/>
            <person name="Morrison S.S."/>
            <person name="Amaro C."/>
        </authorList>
    </citation>
    <scope>NUCLEOTIDE SEQUENCE [LARGE SCALE GENOMIC DNA]</scope>
    <source>
        <strain evidence="7 8">CECT4608</strain>
    </source>
</reference>
<evidence type="ECO:0000259" key="5">
    <source>
        <dbReference type="Pfam" id="PF02278"/>
    </source>
</evidence>
<dbReference type="GO" id="GO:0005576">
    <property type="term" value="C:extracellular region"/>
    <property type="evidence" value="ECO:0007669"/>
    <property type="project" value="InterPro"/>
</dbReference>
<dbReference type="GO" id="GO:0030246">
    <property type="term" value="F:carbohydrate binding"/>
    <property type="evidence" value="ECO:0007669"/>
    <property type="project" value="InterPro"/>
</dbReference>
<feature type="domain" description="Polysaccharide lyase family 8 central" evidence="5">
    <location>
        <begin position="317"/>
        <end position="556"/>
    </location>
</feature>
<proteinExistence type="inferred from homology"/>
<evidence type="ECO:0000256" key="2">
    <source>
        <dbReference type="ARBA" id="ARBA00022729"/>
    </source>
</evidence>
<feature type="active site" evidence="4">
    <location>
        <position position="202"/>
    </location>
</feature>
<protein>
    <submittedName>
        <fullName evidence="7">Chondroitinase</fullName>
    </submittedName>
</protein>
<dbReference type="InterPro" id="IPR038970">
    <property type="entry name" value="Lyase_8"/>
</dbReference>
<dbReference type="InterPro" id="IPR011013">
    <property type="entry name" value="Gal_mutarotase_sf_dom"/>
</dbReference>
<feature type="active site" evidence="4">
    <location>
        <position position="211"/>
    </location>
</feature>
<keyword evidence="3" id="KW-0456">Lyase</keyword>
<dbReference type="PANTHER" id="PTHR38481:SF1">
    <property type="entry name" value="HYALURONATE LYASE"/>
    <property type="match status" value="1"/>
</dbReference>
<evidence type="ECO:0000313" key="7">
    <source>
        <dbReference type="EMBL" id="POB43914.1"/>
    </source>
</evidence>
<name>A0A2S3QYB3_VIBVL</name>
<dbReference type="GO" id="GO:0016837">
    <property type="term" value="F:carbon-oxygen lyase activity, acting on polysaccharides"/>
    <property type="evidence" value="ECO:0007669"/>
    <property type="project" value="UniProtKB-ARBA"/>
</dbReference>
<evidence type="ECO:0000313" key="8">
    <source>
        <dbReference type="Proteomes" id="UP000237466"/>
    </source>
</evidence>
<dbReference type="Gene3D" id="2.60.220.10">
    <property type="entry name" value="Polysaccharide lyase family 8-like, C-terminal"/>
    <property type="match status" value="1"/>
</dbReference>
<dbReference type="EMBL" id="PDGH01000126">
    <property type="protein sequence ID" value="POB43914.1"/>
    <property type="molecule type" value="Genomic_DNA"/>
</dbReference>
<dbReference type="SUPFAM" id="SSF49863">
    <property type="entry name" value="Hyaluronate lyase-like, C-terminal domain"/>
    <property type="match status" value="1"/>
</dbReference>
<dbReference type="InterPro" id="IPR014718">
    <property type="entry name" value="GH-type_carb-bd"/>
</dbReference>
<accession>A0A2S3QYB3</accession>
<dbReference type="Pfam" id="PF02278">
    <property type="entry name" value="Lyase_8"/>
    <property type="match status" value="1"/>
</dbReference>
<feature type="domain" description="Polysaccharide lyase 8 N-terminal alpha-helical" evidence="6">
    <location>
        <begin position="47"/>
        <end position="288"/>
    </location>
</feature>
<dbReference type="InterPro" id="IPR011071">
    <property type="entry name" value="Lyase_8-like_C"/>
</dbReference>
<dbReference type="PANTHER" id="PTHR38481">
    <property type="entry name" value="HYALURONATE LYASE"/>
    <property type="match status" value="1"/>
</dbReference>